<accession>A0A101EQZ9</accession>
<protein>
    <submittedName>
        <fullName evidence="1">Uncharacterized protein</fullName>
    </submittedName>
</protein>
<evidence type="ECO:0000313" key="2">
    <source>
        <dbReference type="Proteomes" id="UP000058636"/>
    </source>
</evidence>
<evidence type="ECO:0000313" key="1">
    <source>
        <dbReference type="EMBL" id="KUK23165.1"/>
    </source>
</evidence>
<proteinExistence type="predicted"/>
<dbReference type="EMBL" id="LGFG01000045">
    <property type="protein sequence ID" value="KUK23165.1"/>
    <property type="molecule type" value="Genomic_DNA"/>
</dbReference>
<organism evidence="1 2">
    <name type="scientific">Thermotoga petrophila</name>
    <dbReference type="NCBI Taxonomy" id="93929"/>
    <lineage>
        <taxon>Bacteria</taxon>
        <taxon>Thermotogati</taxon>
        <taxon>Thermotogota</taxon>
        <taxon>Thermotogae</taxon>
        <taxon>Thermotogales</taxon>
        <taxon>Thermotogaceae</taxon>
        <taxon>Thermotoga</taxon>
    </lineage>
</organism>
<dbReference type="Proteomes" id="UP000058636">
    <property type="component" value="Unassembled WGS sequence"/>
</dbReference>
<comment type="caution">
    <text evidence="1">The sequence shown here is derived from an EMBL/GenBank/DDBJ whole genome shotgun (WGS) entry which is preliminary data.</text>
</comment>
<dbReference type="CDD" id="cd00241">
    <property type="entry name" value="DOMON_like"/>
    <property type="match status" value="1"/>
</dbReference>
<dbReference type="AlphaFoldDB" id="A0A101EQZ9"/>
<reference evidence="1 2" key="1">
    <citation type="journal article" date="2015" name="MBio">
        <title>Genome-Resolved Metagenomic Analysis Reveals Roles for Candidate Phyla and Other Microbial Community Members in Biogeochemical Transformations in Oil Reservoirs.</title>
        <authorList>
            <person name="Hu P."/>
            <person name="Tom L."/>
            <person name="Singh A."/>
            <person name="Thomas B.C."/>
            <person name="Baker B.J."/>
            <person name="Piceno Y.M."/>
            <person name="Andersen G.L."/>
            <person name="Banfield J.F."/>
        </authorList>
    </citation>
    <scope>NUCLEOTIDE SEQUENCE [LARGE SCALE GENOMIC DNA]</scope>
    <source>
        <strain evidence="1">46_26</strain>
    </source>
</reference>
<dbReference type="SUPFAM" id="SSF49344">
    <property type="entry name" value="CBD9-like"/>
    <property type="match status" value="1"/>
</dbReference>
<dbReference type="PATRIC" id="fig|93930.3.peg.1584"/>
<name>A0A101EQZ9_9THEM</name>
<dbReference type="PROSITE" id="PS51257">
    <property type="entry name" value="PROKAR_LIPOPROTEIN"/>
    <property type="match status" value="1"/>
</dbReference>
<gene>
    <name evidence="1" type="ORF">XD57_0732</name>
</gene>
<sequence>MKKLFLVLAVLSLVLYGCLRTPPVVKDMVTTDGSLSDWGSKIKEDAADDSKWGADNELLKAGLLFDGANIYIAGEYVIGGDGNNNVFLVLIDLVGVTGAQTVSYKGLNDANRNFTNPNGDIDLIVEVNQSNEYKVWRVSQDGSLTDITDQVTAQFGTGSTIAELKIPISEQVNQVKAVFAISGGTGDGNQWVGDFYPNQPEHDSTSNGGIPQPAPVVNFVVCNKEGNVSEEINQTSEPEQPTGGVIVVDGDLSDFGTPVATSTNPGGGNGANLYRLYVTYDATYLYIGFDTQNSESWDVAYGIGIDTKPSGYTGDSDAWGRKISFGAGYAVDYEIYFWWAGGSGLDSNNFCEWNGSRWNNDNRSIADAGGTFDYIGDTSSGLQTMEIAIPWSAIGGKQDVALIVWVAGKDEGSSAVDSIPDDSTIGDADEWTDSDTFTNLYLLYVN</sequence>